<organism evidence="1 2">
    <name type="scientific">Actinomadura barringtoniae</name>
    <dbReference type="NCBI Taxonomy" id="1427535"/>
    <lineage>
        <taxon>Bacteria</taxon>
        <taxon>Bacillati</taxon>
        <taxon>Actinomycetota</taxon>
        <taxon>Actinomycetes</taxon>
        <taxon>Streptosporangiales</taxon>
        <taxon>Thermomonosporaceae</taxon>
        <taxon>Actinomadura</taxon>
    </lineage>
</organism>
<dbReference type="Gene3D" id="3.10.450.50">
    <property type="match status" value="1"/>
</dbReference>
<accession>A0A939PKF9</accession>
<dbReference type="SUPFAM" id="SSF54427">
    <property type="entry name" value="NTF2-like"/>
    <property type="match status" value="1"/>
</dbReference>
<protein>
    <recommendedName>
        <fullName evidence="3">SnoaL-like domain-containing protein</fullName>
    </recommendedName>
</protein>
<evidence type="ECO:0000313" key="1">
    <source>
        <dbReference type="EMBL" id="MBO2454572.1"/>
    </source>
</evidence>
<comment type="caution">
    <text evidence="1">The sequence shown here is derived from an EMBL/GenBank/DDBJ whole genome shotgun (WGS) entry which is preliminary data.</text>
</comment>
<gene>
    <name evidence="1" type="ORF">J4573_46315</name>
</gene>
<sequence>MHEVGVRVFDDWTALWNRDLTLAEKIMAPEIRLRYAQPGSDAFDTIRHPKQLAERIDQFHETRPNLRYKAEGEAVVNLTMSDGGPTGLVTRPYLARHDYDGKPHAISGIDMLRLENGLIVEVWSVSGGLAGRAFYND</sequence>
<name>A0A939PKF9_9ACTN</name>
<dbReference type="EMBL" id="JAGEOJ010000027">
    <property type="protein sequence ID" value="MBO2454572.1"/>
    <property type="molecule type" value="Genomic_DNA"/>
</dbReference>
<keyword evidence="2" id="KW-1185">Reference proteome</keyword>
<dbReference type="RefSeq" id="WP_208262784.1">
    <property type="nucleotide sequence ID" value="NZ_JAGEOJ010000027.1"/>
</dbReference>
<proteinExistence type="predicted"/>
<dbReference type="AlphaFoldDB" id="A0A939PKF9"/>
<evidence type="ECO:0008006" key="3">
    <source>
        <dbReference type="Google" id="ProtNLM"/>
    </source>
</evidence>
<evidence type="ECO:0000313" key="2">
    <source>
        <dbReference type="Proteomes" id="UP000669179"/>
    </source>
</evidence>
<dbReference type="Proteomes" id="UP000669179">
    <property type="component" value="Unassembled WGS sequence"/>
</dbReference>
<dbReference type="InterPro" id="IPR032710">
    <property type="entry name" value="NTF2-like_dom_sf"/>
</dbReference>
<reference evidence="1" key="1">
    <citation type="submission" date="2021-03" db="EMBL/GenBank/DDBJ databases">
        <authorList>
            <person name="Kanchanasin P."/>
            <person name="Saeng-In P."/>
            <person name="Phongsopitanun W."/>
            <person name="Yuki M."/>
            <person name="Kudo T."/>
            <person name="Ohkuma M."/>
            <person name="Tanasupawat S."/>
        </authorList>
    </citation>
    <scope>NUCLEOTIDE SEQUENCE</scope>
    <source>
        <strain evidence="1">GKU 128</strain>
    </source>
</reference>